<reference evidence="3" key="1">
    <citation type="journal article" date="2019" name="Int. J. Syst. Evol. Microbiol.">
        <title>The Global Catalogue of Microorganisms (GCM) 10K type strain sequencing project: providing services to taxonomists for standard genome sequencing and annotation.</title>
        <authorList>
            <consortium name="The Broad Institute Genomics Platform"/>
            <consortium name="The Broad Institute Genome Sequencing Center for Infectious Disease"/>
            <person name="Wu L."/>
            <person name="Ma J."/>
        </authorList>
    </citation>
    <scope>NUCLEOTIDE SEQUENCE [LARGE SCALE GENOMIC DNA]</scope>
    <source>
        <strain evidence="3">CCUG 60023</strain>
    </source>
</reference>
<evidence type="ECO:0000313" key="3">
    <source>
        <dbReference type="Proteomes" id="UP001597101"/>
    </source>
</evidence>
<name>A0ABW3FKG8_9HYPH</name>
<dbReference type="InterPro" id="IPR029068">
    <property type="entry name" value="Glyas_Bleomycin-R_OHBP_Dase"/>
</dbReference>
<proteinExistence type="predicted"/>
<sequence length="141" mass="15556">MTKLPKLKLHHVNIASTNVPEMDRFYREVLGLGDEDPAELPPIASDNEVVGKVAFVTDGDIQMHLSQKDVLSSFKTGKLVNPLERGHIAYRTDDIAAFKAHLDAQGVPYADWGNVAVAGWQQIFFYDPEGTIIEVHQVGDG</sequence>
<dbReference type="InterPro" id="IPR004360">
    <property type="entry name" value="Glyas_Fos-R_dOase_dom"/>
</dbReference>
<accession>A0ABW3FKG8</accession>
<evidence type="ECO:0000259" key="1">
    <source>
        <dbReference type="PROSITE" id="PS51819"/>
    </source>
</evidence>
<comment type="caution">
    <text evidence="2">The sequence shown here is derived from an EMBL/GenBank/DDBJ whole genome shotgun (WGS) entry which is preliminary data.</text>
</comment>
<keyword evidence="3" id="KW-1185">Reference proteome</keyword>
<dbReference type="EMBL" id="JBHTJV010000009">
    <property type="protein sequence ID" value="MFD0916647.1"/>
    <property type="molecule type" value="Genomic_DNA"/>
</dbReference>
<dbReference type="Gene3D" id="3.10.180.10">
    <property type="entry name" value="2,3-Dihydroxybiphenyl 1,2-Dioxygenase, domain 1"/>
    <property type="match status" value="1"/>
</dbReference>
<dbReference type="PANTHER" id="PTHR46142">
    <property type="match status" value="1"/>
</dbReference>
<gene>
    <name evidence="2" type="ORF">ACFQ14_09535</name>
</gene>
<dbReference type="PANTHER" id="PTHR46142:SF3">
    <property type="entry name" value="F18B13.24 PROTEIN"/>
    <property type="match status" value="1"/>
</dbReference>
<feature type="domain" description="VOC" evidence="1">
    <location>
        <begin position="8"/>
        <end position="138"/>
    </location>
</feature>
<dbReference type="InterPro" id="IPR037523">
    <property type="entry name" value="VOC_core"/>
</dbReference>
<dbReference type="PROSITE" id="PS51819">
    <property type="entry name" value="VOC"/>
    <property type="match status" value="1"/>
</dbReference>
<evidence type="ECO:0000313" key="2">
    <source>
        <dbReference type="EMBL" id="MFD0916647.1"/>
    </source>
</evidence>
<dbReference type="SUPFAM" id="SSF54593">
    <property type="entry name" value="Glyoxalase/Bleomycin resistance protein/Dihydroxybiphenyl dioxygenase"/>
    <property type="match status" value="1"/>
</dbReference>
<protein>
    <submittedName>
        <fullName evidence="2">VOC family protein</fullName>
    </submittedName>
</protein>
<dbReference type="RefSeq" id="WP_377212504.1">
    <property type="nucleotide sequence ID" value="NZ_JBHTJV010000009.1"/>
</dbReference>
<organism evidence="2 3">
    <name type="scientific">Pseudahrensia aquimaris</name>
    <dbReference type="NCBI Taxonomy" id="744461"/>
    <lineage>
        <taxon>Bacteria</taxon>
        <taxon>Pseudomonadati</taxon>
        <taxon>Pseudomonadota</taxon>
        <taxon>Alphaproteobacteria</taxon>
        <taxon>Hyphomicrobiales</taxon>
        <taxon>Ahrensiaceae</taxon>
        <taxon>Pseudahrensia</taxon>
    </lineage>
</organism>
<dbReference type="Pfam" id="PF00903">
    <property type="entry name" value="Glyoxalase"/>
    <property type="match status" value="1"/>
</dbReference>
<dbReference type="Proteomes" id="UP001597101">
    <property type="component" value="Unassembled WGS sequence"/>
</dbReference>